<evidence type="ECO:0000256" key="10">
    <source>
        <dbReference type="SAM" id="Phobius"/>
    </source>
</evidence>
<dbReference type="InterPro" id="IPR051676">
    <property type="entry name" value="UPF0053_domain"/>
</dbReference>
<dbReference type="RefSeq" id="WP_053171613.1">
    <property type="nucleotide sequence ID" value="NZ_LFYT02000006.1"/>
</dbReference>
<dbReference type="PANTHER" id="PTHR43099">
    <property type="entry name" value="UPF0053 PROTEIN YRKA"/>
    <property type="match status" value="1"/>
</dbReference>
<dbReference type="AlphaFoldDB" id="A0A2T7UFI1"/>
<keyword evidence="3 9" id="KW-0812">Transmembrane</keyword>
<dbReference type="SUPFAM" id="SSF56176">
    <property type="entry name" value="FAD-binding/transporter-associated domain-like"/>
    <property type="match status" value="1"/>
</dbReference>
<dbReference type="CDD" id="cd04590">
    <property type="entry name" value="CBS_pair_CorC_HlyC_assoc"/>
    <property type="match status" value="1"/>
</dbReference>
<dbReference type="InterPro" id="IPR046342">
    <property type="entry name" value="CBS_dom_sf"/>
</dbReference>
<feature type="domain" description="CBS" evidence="11">
    <location>
        <begin position="279"/>
        <end position="339"/>
    </location>
</feature>
<dbReference type="InterPro" id="IPR002550">
    <property type="entry name" value="CNNM"/>
</dbReference>
<evidence type="ECO:0000256" key="9">
    <source>
        <dbReference type="PROSITE-ProRule" id="PRU01193"/>
    </source>
</evidence>
<dbReference type="Gene3D" id="3.30.465.10">
    <property type="match status" value="1"/>
</dbReference>
<organism evidence="13 14">
    <name type="scientific">Limnohabitans planktonicus II-D5</name>
    <dbReference type="NCBI Taxonomy" id="1293045"/>
    <lineage>
        <taxon>Bacteria</taxon>
        <taxon>Pseudomonadati</taxon>
        <taxon>Pseudomonadota</taxon>
        <taxon>Betaproteobacteria</taxon>
        <taxon>Burkholderiales</taxon>
        <taxon>Comamonadaceae</taxon>
        <taxon>Limnohabitans</taxon>
    </lineage>
</organism>
<keyword evidence="5 9" id="KW-1133">Transmembrane helix</keyword>
<dbReference type="Pfam" id="PF00571">
    <property type="entry name" value="CBS"/>
    <property type="match status" value="2"/>
</dbReference>
<evidence type="ECO:0000313" key="14">
    <source>
        <dbReference type="Proteomes" id="UP000037507"/>
    </source>
</evidence>
<evidence type="ECO:0000259" key="11">
    <source>
        <dbReference type="PROSITE" id="PS51371"/>
    </source>
</evidence>
<evidence type="ECO:0000256" key="3">
    <source>
        <dbReference type="ARBA" id="ARBA00022692"/>
    </source>
</evidence>
<evidence type="ECO:0000256" key="2">
    <source>
        <dbReference type="ARBA" id="ARBA00022475"/>
    </source>
</evidence>
<evidence type="ECO:0000256" key="1">
    <source>
        <dbReference type="ARBA" id="ARBA00004651"/>
    </source>
</evidence>
<comment type="subcellular location">
    <subcellularLocation>
        <location evidence="1">Cell membrane</location>
        <topology evidence="1">Multi-pass membrane protein</topology>
    </subcellularLocation>
</comment>
<evidence type="ECO:0008006" key="15">
    <source>
        <dbReference type="Google" id="ProtNLM"/>
    </source>
</evidence>
<keyword evidence="7 9" id="KW-0472">Membrane</keyword>
<comment type="caution">
    <text evidence="13">The sequence shown here is derived from an EMBL/GenBank/DDBJ whole genome shotgun (WGS) entry which is preliminary data.</text>
</comment>
<keyword evidence="14" id="KW-1185">Reference proteome</keyword>
<dbReference type="Pfam" id="PF03471">
    <property type="entry name" value="CorC_HlyC"/>
    <property type="match status" value="1"/>
</dbReference>
<dbReference type="EMBL" id="LFYT02000006">
    <property type="protein sequence ID" value="PVE43456.1"/>
    <property type="molecule type" value="Genomic_DNA"/>
</dbReference>
<evidence type="ECO:0000256" key="7">
    <source>
        <dbReference type="ARBA" id="ARBA00023136"/>
    </source>
</evidence>
<dbReference type="OrthoDB" id="9797674at2"/>
<name>A0A2T7UFI1_9BURK</name>
<keyword evidence="4" id="KW-0677">Repeat</keyword>
<accession>A0A2T7UFI1</accession>
<dbReference type="SMART" id="SM01091">
    <property type="entry name" value="CorC_HlyC"/>
    <property type="match status" value="1"/>
</dbReference>
<dbReference type="InterPro" id="IPR005170">
    <property type="entry name" value="Transptr-assoc_dom"/>
</dbReference>
<dbReference type="InterPro" id="IPR044751">
    <property type="entry name" value="Ion_transp-like_CBS"/>
</dbReference>
<dbReference type="PROSITE" id="PS51846">
    <property type="entry name" value="CNNM"/>
    <property type="match status" value="1"/>
</dbReference>
<evidence type="ECO:0000256" key="8">
    <source>
        <dbReference type="PROSITE-ProRule" id="PRU00703"/>
    </source>
</evidence>
<dbReference type="InterPro" id="IPR016169">
    <property type="entry name" value="FAD-bd_PCMH_sub2"/>
</dbReference>
<dbReference type="SUPFAM" id="SSF54631">
    <property type="entry name" value="CBS-domain pair"/>
    <property type="match status" value="1"/>
</dbReference>
<dbReference type="Gene3D" id="3.10.580.10">
    <property type="entry name" value="CBS-domain"/>
    <property type="match status" value="1"/>
</dbReference>
<dbReference type="GO" id="GO:0050660">
    <property type="term" value="F:flavin adenine dinucleotide binding"/>
    <property type="evidence" value="ECO:0007669"/>
    <property type="project" value="InterPro"/>
</dbReference>
<dbReference type="Proteomes" id="UP000037507">
    <property type="component" value="Unassembled WGS sequence"/>
</dbReference>
<evidence type="ECO:0000256" key="5">
    <source>
        <dbReference type="ARBA" id="ARBA00022989"/>
    </source>
</evidence>
<feature type="transmembrane region" description="Helical" evidence="10">
    <location>
        <begin position="95"/>
        <end position="116"/>
    </location>
</feature>
<dbReference type="InterPro" id="IPR036318">
    <property type="entry name" value="FAD-bd_PCMH-like_sf"/>
</dbReference>
<dbReference type="STRING" id="1293045.H663_05715"/>
<dbReference type="PANTHER" id="PTHR43099:SF5">
    <property type="entry name" value="HLYC_CORC FAMILY TRANSPORTER"/>
    <property type="match status" value="1"/>
</dbReference>
<proteinExistence type="predicted"/>
<dbReference type="PROSITE" id="PS51371">
    <property type="entry name" value="CBS"/>
    <property type="match status" value="2"/>
</dbReference>
<feature type="domain" description="CBS" evidence="11">
    <location>
        <begin position="215"/>
        <end position="278"/>
    </location>
</feature>
<dbReference type="GO" id="GO:0005886">
    <property type="term" value="C:plasma membrane"/>
    <property type="evidence" value="ECO:0007669"/>
    <property type="project" value="UniProtKB-SubCell"/>
</dbReference>
<dbReference type="InterPro" id="IPR000644">
    <property type="entry name" value="CBS_dom"/>
</dbReference>
<evidence type="ECO:0000256" key="4">
    <source>
        <dbReference type="ARBA" id="ARBA00022737"/>
    </source>
</evidence>
<protein>
    <recommendedName>
        <fullName evidence="15">Hemolysin</fullName>
    </recommendedName>
</protein>
<keyword evidence="2" id="KW-1003">Cell membrane</keyword>
<sequence>MDFLLIVFLTLLNGVFAMSELALASSRKARLAAMDEAGDKGAHAAIELLQEPTQFLSTVQVGITSIGVLNGIVGEAAFSASLAAKLGGWGLTESVAGITATAIVVTLITFTTIIFGELVPKRIGQLYPEAVARLVARPMAWLAKAAGPFVKLLSLSTQGMLKLMRIDSQGSRAVTEEEITASLEEGVDAGLIEEHEHQMVRNVFHLDDRALTSMMTPRSDIQWLEAGLTPQQAMDRINQMRQQGNHSWYPVCREDLGHVVGVISLSHLLALPVADGHAIERYAQAAHFVPETLTGMELLEQMRDQSSRMLFVVDEYGEVQGLLTPLDLLEAITGELKPETQTEAWATERSDGSWLLDGLMPVNELRARLDIKELPAEDKNRYNTLAGLLMFVLGQLPVTGQKIEIDEWVFEVVDLDGRRIDKVLGQRLKQEDEGAQI</sequence>
<keyword evidence="6 8" id="KW-0129">CBS domain</keyword>
<reference evidence="13" key="1">
    <citation type="submission" date="2017-04" db="EMBL/GenBank/DDBJ databases">
        <title>Unexpected and diverse lifestyles within the genus Limnohabitans.</title>
        <authorList>
            <person name="Kasalicky V."/>
            <person name="Mehrshad M."/>
            <person name="Andrei S.-A."/>
            <person name="Salcher M."/>
            <person name="Kratochvilova H."/>
            <person name="Simek K."/>
            <person name="Ghai R."/>
        </authorList>
    </citation>
    <scope>NUCLEOTIDE SEQUENCE [LARGE SCALE GENOMIC DNA]</scope>
    <source>
        <strain evidence="13">II-D5</strain>
    </source>
</reference>
<evidence type="ECO:0000256" key="6">
    <source>
        <dbReference type="ARBA" id="ARBA00023122"/>
    </source>
</evidence>
<gene>
    <name evidence="13" type="ORF">H663_007495</name>
</gene>
<dbReference type="Pfam" id="PF01595">
    <property type="entry name" value="CNNM"/>
    <property type="match status" value="1"/>
</dbReference>
<evidence type="ECO:0000313" key="13">
    <source>
        <dbReference type="EMBL" id="PVE43456.1"/>
    </source>
</evidence>
<feature type="domain" description="CNNM transmembrane" evidence="12">
    <location>
        <begin position="1"/>
        <end position="196"/>
    </location>
</feature>
<evidence type="ECO:0000259" key="12">
    <source>
        <dbReference type="PROSITE" id="PS51846"/>
    </source>
</evidence>